<evidence type="ECO:0000313" key="3">
    <source>
        <dbReference type="Proteomes" id="UP001596087"/>
    </source>
</evidence>
<evidence type="ECO:0000256" key="1">
    <source>
        <dbReference type="SAM" id="Phobius"/>
    </source>
</evidence>
<keyword evidence="1" id="KW-0812">Transmembrane</keyword>
<feature type="transmembrane region" description="Helical" evidence="1">
    <location>
        <begin position="36"/>
        <end position="56"/>
    </location>
</feature>
<proteinExistence type="predicted"/>
<dbReference type="EMBL" id="JBHSKD010000027">
    <property type="protein sequence ID" value="MFC5179038.1"/>
    <property type="molecule type" value="Genomic_DNA"/>
</dbReference>
<sequence length="76" mass="8036">MLGPLPRRYSRRVVVAAILVCAVLGTWLSGSLDLPLPVDGLLVGSLAGVVCAFLLVHDFTRRAAADPARSRSPRAP</sequence>
<feature type="transmembrane region" description="Helical" evidence="1">
    <location>
        <begin position="12"/>
        <end position="30"/>
    </location>
</feature>
<reference evidence="3" key="1">
    <citation type="journal article" date="2019" name="Int. J. Syst. Evol. Microbiol.">
        <title>The Global Catalogue of Microorganisms (GCM) 10K type strain sequencing project: providing services to taxonomists for standard genome sequencing and annotation.</title>
        <authorList>
            <consortium name="The Broad Institute Genomics Platform"/>
            <consortium name="The Broad Institute Genome Sequencing Center for Infectious Disease"/>
            <person name="Wu L."/>
            <person name="Ma J."/>
        </authorList>
    </citation>
    <scope>NUCLEOTIDE SEQUENCE [LARGE SCALE GENOMIC DNA]</scope>
    <source>
        <strain evidence="3">DFY41</strain>
    </source>
</reference>
<comment type="caution">
    <text evidence="2">The sequence shown here is derived from an EMBL/GenBank/DDBJ whole genome shotgun (WGS) entry which is preliminary data.</text>
</comment>
<name>A0ABW0BPC3_9ACTN</name>
<dbReference type="Proteomes" id="UP001596087">
    <property type="component" value="Unassembled WGS sequence"/>
</dbReference>
<gene>
    <name evidence="2" type="ORF">ACFPGP_20310</name>
</gene>
<keyword evidence="1" id="KW-0472">Membrane</keyword>
<accession>A0ABW0BPC3</accession>
<protein>
    <submittedName>
        <fullName evidence="2">Uncharacterized protein</fullName>
    </submittedName>
</protein>
<keyword evidence="3" id="KW-1185">Reference proteome</keyword>
<evidence type="ECO:0000313" key="2">
    <source>
        <dbReference type="EMBL" id="MFC5179038.1"/>
    </source>
</evidence>
<organism evidence="2 3">
    <name type="scientific">Nocardioides taihuensis</name>
    <dbReference type="NCBI Taxonomy" id="1835606"/>
    <lineage>
        <taxon>Bacteria</taxon>
        <taxon>Bacillati</taxon>
        <taxon>Actinomycetota</taxon>
        <taxon>Actinomycetes</taxon>
        <taxon>Propionibacteriales</taxon>
        <taxon>Nocardioidaceae</taxon>
        <taxon>Nocardioides</taxon>
    </lineage>
</organism>
<keyword evidence="1" id="KW-1133">Transmembrane helix</keyword>